<evidence type="ECO:0008006" key="3">
    <source>
        <dbReference type="Google" id="ProtNLM"/>
    </source>
</evidence>
<accession>A0ABQ7GE69</accession>
<keyword evidence="2" id="KW-1185">Reference proteome</keyword>
<evidence type="ECO:0000313" key="2">
    <source>
        <dbReference type="Proteomes" id="UP000815325"/>
    </source>
</evidence>
<dbReference type="PANTHER" id="PTHR16220:SF0">
    <property type="entry name" value="WD REPEAT-CONTAINING PROTEIN WRAP73"/>
    <property type="match status" value="1"/>
</dbReference>
<dbReference type="InterPro" id="IPR052778">
    <property type="entry name" value="Centrosome-WD_assoc"/>
</dbReference>
<dbReference type="InterPro" id="IPR015943">
    <property type="entry name" value="WD40/YVTN_repeat-like_dom_sf"/>
</dbReference>
<comment type="caution">
    <text evidence="1">The sequence shown here is derived from an EMBL/GenBank/DDBJ whole genome shotgun (WGS) entry which is preliminary data.</text>
</comment>
<proteinExistence type="predicted"/>
<reference evidence="1" key="1">
    <citation type="submission" date="2017-08" db="EMBL/GenBank/DDBJ databases">
        <authorList>
            <person name="Polle J.E."/>
            <person name="Barry K."/>
            <person name="Cushman J."/>
            <person name="Schmutz J."/>
            <person name="Tran D."/>
            <person name="Hathwaick L.T."/>
            <person name="Yim W.C."/>
            <person name="Jenkins J."/>
            <person name="Mckie-Krisberg Z.M."/>
            <person name="Prochnik S."/>
            <person name="Lindquist E."/>
            <person name="Dockter R.B."/>
            <person name="Adam C."/>
            <person name="Molina H."/>
            <person name="Bunkerborg J."/>
            <person name="Jin E."/>
            <person name="Buchheim M."/>
            <person name="Magnuson J."/>
        </authorList>
    </citation>
    <scope>NUCLEOTIDE SEQUENCE</scope>
    <source>
        <strain evidence="1">CCAP 19/18</strain>
    </source>
</reference>
<dbReference type="Gene3D" id="2.130.10.10">
    <property type="entry name" value="YVTN repeat-like/Quinoprotein amine dehydrogenase"/>
    <property type="match status" value="2"/>
</dbReference>
<protein>
    <recommendedName>
        <fullName evidence="3">WD repeat-containing protein WRAP73</fullName>
    </recommendedName>
</protein>
<dbReference type="SUPFAM" id="SSF82171">
    <property type="entry name" value="DPP6 N-terminal domain-like"/>
    <property type="match status" value="1"/>
</dbReference>
<dbReference type="Proteomes" id="UP000815325">
    <property type="component" value="Unassembled WGS sequence"/>
</dbReference>
<organism evidence="1 2">
    <name type="scientific">Dunaliella salina</name>
    <name type="common">Green alga</name>
    <name type="synonym">Protococcus salinus</name>
    <dbReference type="NCBI Taxonomy" id="3046"/>
    <lineage>
        <taxon>Eukaryota</taxon>
        <taxon>Viridiplantae</taxon>
        <taxon>Chlorophyta</taxon>
        <taxon>core chlorophytes</taxon>
        <taxon>Chlorophyceae</taxon>
        <taxon>CS clade</taxon>
        <taxon>Chlamydomonadales</taxon>
        <taxon>Dunaliellaceae</taxon>
        <taxon>Dunaliella</taxon>
    </lineage>
</organism>
<dbReference type="PANTHER" id="PTHR16220">
    <property type="entry name" value="WD REPEAT PROTEIN 8-RELATED"/>
    <property type="match status" value="1"/>
</dbReference>
<sequence length="381" mass="42518">MDFSESYRCSGGAVSKVVGGQHSLECAPCYSPNGLYLATAVEYRLIIREVETLRVVQLYACLDRIDRLEWAGNSLYVLCGLYARSIIQVWAVDQPDWTCKIDEGPAGIARTLWAPDGLSLVCIASFQIRTTIWSLVDKKCTYLRGSKYAGRGLAFSPDGCLLAILERYDLKDHIALYDVHSWKERARVLNHITWQPLLECTHPKQITDPQHVVVYFEMEESAPVHTSPLKSPRSREVKSKYVIKDLPVSIPTSQPPLDVPFPQLGVGQQIWSFDSQYLLTVNENQASTVWIWDMAAMELSSVLSHSSSIADAKWAPNSCTLAMVAGNGRIYMWTPAGASIIHIPLKNFAARSLVWSPTGQNFTLTDSDAFCCAYFAPEEQA</sequence>
<evidence type="ECO:0000313" key="1">
    <source>
        <dbReference type="EMBL" id="KAF5832905.1"/>
    </source>
</evidence>
<dbReference type="EMBL" id="MU069842">
    <property type="protein sequence ID" value="KAF5832905.1"/>
    <property type="molecule type" value="Genomic_DNA"/>
</dbReference>
<name>A0ABQ7GE69_DUNSA</name>
<gene>
    <name evidence="1" type="ORF">DUNSADRAFT_11055</name>
</gene>